<protein>
    <submittedName>
        <fullName evidence="13">TonB-dependent receptor</fullName>
    </submittedName>
</protein>
<dbReference type="NCBIfam" id="TIGR01782">
    <property type="entry name" value="TonB-Xanth-Caul"/>
    <property type="match status" value="1"/>
</dbReference>
<evidence type="ECO:0000256" key="7">
    <source>
        <dbReference type="ARBA" id="ARBA00023237"/>
    </source>
</evidence>
<dbReference type="Gene3D" id="2.170.130.10">
    <property type="entry name" value="TonB-dependent receptor, plug domain"/>
    <property type="match status" value="1"/>
</dbReference>
<dbReference type="PANTHER" id="PTHR40980:SF3">
    <property type="entry name" value="TONB-DEPENDENT RECEPTOR-LIKE BETA-BARREL DOMAIN-CONTAINING PROTEIN"/>
    <property type="match status" value="1"/>
</dbReference>
<evidence type="ECO:0000256" key="6">
    <source>
        <dbReference type="ARBA" id="ARBA00023136"/>
    </source>
</evidence>
<dbReference type="PROSITE" id="PS52016">
    <property type="entry name" value="TONB_DEPENDENT_REC_3"/>
    <property type="match status" value="1"/>
</dbReference>
<feature type="chain" id="PRO_5046251267" evidence="10">
    <location>
        <begin position="28"/>
        <end position="914"/>
    </location>
</feature>
<dbReference type="CDD" id="cd01347">
    <property type="entry name" value="ligand_gated_channel"/>
    <property type="match status" value="1"/>
</dbReference>
<evidence type="ECO:0000256" key="10">
    <source>
        <dbReference type="SAM" id="SignalP"/>
    </source>
</evidence>
<evidence type="ECO:0000256" key="8">
    <source>
        <dbReference type="PROSITE-ProRule" id="PRU01360"/>
    </source>
</evidence>
<dbReference type="Pfam" id="PF07715">
    <property type="entry name" value="Plug"/>
    <property type="match status" value="1"/>
</dbReference>
<keyword evidence="7 8" id="KW-0998">Cell outer membrane</keyword>
<dbReference type="Proteomes" id="UP001215231">
    <property type="component" value="Chromosome"/>
</dbReference>
<evidence type="ECO:0000256" key="3">
    <source>
        <dbReference type="ARBA" id="ARBA00022452"/>
    </source>
</evidence>
<dbReference type="InterPro" id="IPR012910">
    <property type="entry name" value="Plug_dom"/>
</dbReference>
<evidence type="ECO:0000256" key="2">
    <source>
        <dbReference type="ARBA" id="ARBA00022448"/>
    </source>
</evidence>
<keyword evidence="10" id="KW-0732">Signal</keyword>
<keyword evidence="13" id="KW-0675">Receptor</keyword>
<dbReference type="Gene3D" id="2.40.170.20">
    <property type="entry name" value="TonB-dependent receptor, beta-barrel domain"/>
    <property type="match status" value="1"/>
</dbReference>
<dbReference type="EMBL" id="CP059693">
    <property type="protein sequence ID" value="WDE10792.1"/>
    <property type="molecule type" value="Genomic_DNA"/>
</dbReference>
<gene>
    <name evidence="13" type="ORF">H3N35_21485</name>
</gene>
<feature type="domain" description="TonB-dependent receptor-like beta-barrel" evidence="11">
    <location>
        <begin position="456"/>
        <end position="880"/>
    </location>
</feature>
<dbReference type="RefSeq" id="WP_274050856.1">
    <property type="nucleotide sequence ID" value="NZ_CP059693.1"/>
</dbReference>
<keyword evidence="6 8" id="KW-0472">Membrane</keyword>
<accession>A0ABY7VBQ1</accession>
<keyword evidence="14" id="KW-1185">Reference proteome</keyword>
<dbReference type="InterPro" id="IPR010104">
    <property type="entry name" value="TonB_rcpt_bac"/>
</dbReference>
<evidence type="ECO:0000259" key="11">
    <source>
        <dbReference type="Pfam" id="PF00593"/>
    </source>
</evidence>
<evidence type="ECO:0000313" key="13">
    <source>
        <dbReference type="EMBL" id="WDE10792.1"/>
    </source>
</evidence>
<proteinExistence type="inferred from homology"/>
<evidence type="ECO:0000256" key="1">
    <source>
        <dbReference type="ARBA" id="ARBA00004571"/>
    </source>
</evidence>
<reference evidence="13 14" key="1">
    <citation type="journal article" date="2022" name="Mar. Drugs">
        <title>Bioassay-Guided Fractionation Leads to the Detection of Cholic Acid Generated by the Rare Thalassomonas sp.</title>
        <authorList>
            <person name="Pheiffer F."/>
            <person name="Schneider Y.K."/>
            <person name="Hansen E.H."/>
            <person name="Andersen J.H."/>
            <person name="Isaksson J."/>
            <person name="Busche T."/>
            <person name="R C."/>
            <person name="Kalinowski J."/>
            <person name="Zyl L.V."/>
            <person name="Trindade M."/>
        </authorList>
    </citation>
    <scope>NUCLEOTIDE SEQUENCE [LARGE SCALE GENOMIC DNA]</scope>
    <source>
        <strain evidence="13 14">A5K-61T</strain>
    </source>
</reference>
<comment type="similarity">
    <text evidence="8 9">Belongs to the TonB-dependent receptor family.</text>
</comment>
<keyword evidence="4 8" id="KW-0812">Transmembrane</keyword>
<dbReference type="InterPro" id="IPR036942">
    <property type="entry name" value="Beta-barrel_TonB_sf"/>
</dbReference>
<keyword evidence="2 8" id="KW-0813">Transport</keyword>
<evidence type="ECO:0000256" key="4">
    <source>
        <dbReference type="ARBA" id="ARBA00022692"/>
    </source>
</evidence>
<keyword evidence="5 9" id="KW-0798">TonB box</keyword>
<dbReference type="InterPro" id="IPR039426">
    <property type="entry name" value="TonB-dep_rcpt-like"/>
</dbReference>
<evidence type="ECO:0000256" key="5">
    <source>
        <dbReference type="ARBA" id="ARBA00023077"/>
    </source>
</evidence>
<dbReference type="PANTHER" id="PTHR40980">
    <property type="entry name" value="PLUG DOMAIN-CONTAINING PROTEIN"/>
    <property type="match status" value="1"/>
</dbReference>
<evidence type="ECO:0000313" key="14">
    <source>
        <dbReference type="Proteomes" id="UP001215231"/>
    </source>
</evidence>
<organism evidence="13 14">
    <name type="scientific">Thalassomonas haliotis</name>
    <dbReference type="NCBI Taxonomy" id="485448"/>
    <lineage>
        <taxon>Bacteria</taxon>
        <taxon>Pseudomonadati</taxon>
        <taxon>Pseudomonadota</taxon>
        <taxon>Gammaproteobacteria</taxon>
        <taxon>Alteromonadales</taxon>
        <taxon>Colwelliaceae</taxon>
        <taxon>Thalassomonas</taxon>
    </lineage>
</organism>
<evidence type="ECO:0000259" key="12">
    <source>
        <dbReference type="Pfam" id="PF07715"/>
    </source>
</evidence>
<name>A0ABY7VBQ1_9GAMM</name>
<dbReference type="SUPFAM" id="SSF56935">
    <property type="entry name" value="Porins"/>
    <property type="match status" value="1"/>
</dbReference>
<feature type="signal peptide" evidence="10">
    <location>
        <begin position="1"/>
        <end position="27"/>
    </location>
</feature>
<evidence type="ECO:0000256" key="9">
    <source>
        <dbReference type="RuleBase" id="RU003357"/>
    </source>
</evidence>
<comment type="subcellular location">
    <subcellularLocation>
        <location evidence="1 8">Cell outer membrane</location>
        <topology evidence="1 8">Multi-pass membrane protein</topology>
    </subcellularLocation>
</comment>
<feature type="domain" description="TonB-dependent receptor plug" evidence="12">
    <location>
        <begin position="61"/>
        <end position="164"/>
    </location>
</feature>
<keyword evidence="3 8" id="KW-1134">Transmembrane beta strand</keyword>
<dbReference type="InterPro" id="IPR037066">
    <property type="entry name" value="Plug_dom_sf"/>
</dbReference>
<sequence length="914" mass="99828">MMNFKPSKVTLALLSSGFMALSTSALAQEAAEGENKVEEKAVEVIKVTGLRRSLALSQAVKMSSSSVVEAISAEDIGKLPDASIAESIARLPGITAQRLNGRANVVSIRGLSPDFTTATLNGREQVSVGDNRGVEFDQYPSELLGGVVIYKTPDASLMSQGIGGTVDMQTIRPLSYGKQAFAVGLRYEENDLGALNAGSSDSGERGSFSYIDQFADNTIGVAIGYAHMSSPNQEERWEAWGYPELDDGNQVLGGAKPYVRSSELERDGWMGVVEFQPNDRFHTIVDVYYSDFKETQLLRGIEIPLAWSGAQLQPGYTAENGLVTAGQYNDVMAVMRNDINIRDSEVTSLGWNLEYVLDDNWTVEADLSYSKAERVDFGLESYSGTGRGSGVGASDNIGFELTGDGGAVFSPGLDYSDSDLMKIGAPLSWGNGQTIAGDAQDGFINRPSIEDELKAIRLSAERVMDSGFISSIEFGVNYSEREKSKDNSGDYLTLNNYPDLMTVPDEYLLSPTSLDFIGMGDMLSYDSWALYKDGYYTETSEGLTVSSRATDSWLVKEEVTTAYVQINLDTEWQEMPISGNFGVQVVSTDQSSTGNGVKIEDGLVVATELSGGDKYTEVLPSLNLNFEVAEEQMLRLGISRTLARARMDQMNAGIGYDYDTNLAGSDDLNNSPWTGKGGNPELQPWLAKQYDLSYEYYLGDEGYISVAGFYKDLENYIFNEYSVYDFSDVPVSGDNPTLLQGLVEQPKNGNGGNLHGIEMTLSLTGGMFTDVLEGFGMVISGAITDSKVKENADSDPLALPGLSKKVLNATVYYENSGFEARVSSRYRSEFIGEVTGRSLSRNQRLVKGELVVDAQLGYDFSESNFDSLDGLSIQLQVNNLTDEPFTTYENKDARQVKDHQVYGRNFMLGMNYKF</sequence>
<dbReference type="InterPro" id="IPR000531">
    <property type="entry name" value="Beta-barrel_TonB"/>
</dbReference>
<dbReference type="Pfam" id="PF00593">
    <property type="entry name" value="TonB_dep_Rec_b-barrel"/>
    <property type="match status" value="1"/>
</dbReference>